<dbReference type="Gene3D" id="1.10.287.70">
    <property type="match status" value="4"/>
</dbReference>
<dbReference type="InterPro" id="IPR002077">
    <property type="entry name" value="VDCCAlpha1"/>
</dbReference>
<dbReference type="InterPro" id="IPR005450">
    <property type="entry name" value="VDCC_L_a1ssu"/>
</dbReference>
<dbReference type="InterPro" id="IPR005446">
    <property type="entry name" value="VDCC_L_a1su"/>
</dbReference>
<keyword evidence="10 19" id="KW-0851">Voltage-gated channel</keyword>
<feature type="glycosylation site" description="N-linked (GlcNAc...) asparagine" evidence="18">
    <location>
        <position position="257"/>
    </location>
</feature>
<feature type="transmembrane region" description="Helical" evidence="21">
    <location>
        <begin position="1042"/>
        <end position="1069"/>
    </location>
</feature>
<keyword evidence="14" id="KW-1015">Disulfide bond</keyword>
<evidence type="ECO:0000256" key="21">
    <source>
        <dbReference type="SAM" id="Phobius"/>
    </source>
</evidence>
<evidence type="ECO:0000256" key="13">
    <source>
        <dbReference type="ARBA" id="ARBA00023136"/>
    </source>
</evidence>
<proteinExistence type="inferred from homology"/>
<dbReference type="FunFam" id="1.10.287.70:FF:000009">
    <property type="entry name" value="Voltage-dependent L-type calcium channel subunit alpha"/>
    <property type="match status" value="1"/>
</dbReference>
<dbReference type="PRINTS" id="PR01630">
    <property type="entry name" value="LVDCCALPHA1"/>
</dbReference>
<dbReference type="PANTHER" id="PTHR45628">
    <property type="entry name" value="VOLTAGE-DEPENDENT CALCIUM CHANNEL TYPE A SUBUNIT ALPHA-1"/>
    <property type="match status" value="1"/>
</dbReference>
<dbReference type="Gene3D" id="6.10.250.2500">
    <property type="match status" value="1"/>
</dbReference>
<keyword evidence="12" id="KW-0406">Ion transport</keyword>
<feature type="transmembrane region" description="Helical" evidence="21">
    <location>
        <begin position="636"/>
        <end position="662"/>
    </location>
</feature>
<dbReference type="GO" id="GO:0098703">
    <property type="term" value="P:calcium ion import across plasma membrane"/>
    <property type="evidence" value="ECO:0007669"/>
    <property type="project" value="TreeGrafter"/>
</dbReference>
<keyword evidence="16" id="KW-0407">Ion channel</keyword>
<dbReference type="FunFam" id="1.20.120.350:FF:000001">
    <property type="entry name" value="Voltage-dependent L-type calcium channel subunit alpha"/>
    <property type="match status" value="1"/>
</dbReference>
<dbReference type="FunFam" id="1.20.120.350:FF:000010">
    <property type="entry name" value="Voltage-dependent L-type calcium channel subunit alpha"/>
    <property type="match status" value="1"/>
</dbReference>
<dbReference type="Proteomes" id="UP000628412">
    <property type="component" value="Unassembled WGS sequence"/>
</dbReference>
<evidence type="ECO:0000256" key="1">
    <source>
        <dbReference type="ARBA" id="ARBA00004141"/>
    </source>
</evidence>
<dbReference type="Pfam" id="PF00520">
    <property type="entry name" value="Ion_trans"/>
    <property type="match status" value="4"/>
</dbReference>
<feature type="transmembrane region" description="Helical" evidence="21">
    <location>
        <begin position="58"/>
        <end position="75"/>
    </location>
</feature>
<evidence type="ECO:0000256" key="12">
    <source>
        <dbReference type="ARBA" id="ARBA00023065"/>
    </source>
</evidence>
<feature type="transmembrane region" description="Helical" evidence="21">
    <location>
        <begin position="874"/>
        <end position="897"/>
    </location>
</feature>
<dbReference type="InterPro" id="IPR027359">
    <property type="entry name" value="Volt_channel_dom_sf"/>
</dbReference>
<feature type="transmembrane region" description="Helical" evidence="21">
    <location>
        <begin position="192"/>
        <end position="213"/>
    </location>
</feature>
<feature type="compositionally biased region" description="Polar residues" evidence="20">
    <location>
        <begin position="1726"/>
        <end position="1737"/>
    </location>
</feature>
<feature type="transmembrane region" description="Helical" evidence="21">
    <location>
        <begin position="1359"/>
        <end position="1382"/>
    </location>
</feature>
<feature type="transmembrane region" description="Helical" evidence="21">
    <location>
        <begin position="832"/>
        <end position="854"/>
    </location>
</feature>
<feature type="transmembrane region" description="Helical" evidence="21">
    <location>
        <begin position="1153"/>
        <end position="1173"/>
    </location>
</feature>
<gene>
    <name evidence="23" type="primary">Cacna1s</name>
    <name evidence="23" type="ORF">AEGCAU_R00304</name>
</gene>
<keyword evidence="5 19" id="KW-0107">Calcium channel</keyword>
<evidence type="ECO:0000256" key="5">
    <source>
        <dbReference type="ARBA" id="ARBA00022673"/>
    </source>
</evidence>
<dbReference type="GO" id="GO:0046872">
    <property type="term" value="F:metal ion binding"/>
    <property type="evidence" value="ECO:0007669"/>
    <property type="project" value="UniProtKB-KW"/>
</dbReference>
<evidence type="ECO:0000256" key="2">
    <source>
        <dbReference type="ARBA" id="ARBA00022448"/>
    </source>
</evidence>
<evidence type="ECO:0000256" key="16">
    <source>
        <dbReference type="ARBA" id="ARBA00023303"/>
    </source>
</evidence>
<feature type="compositionally biased region" description="Acidic residues" evidence="20">
    <location>
        <begin position="743"/>
        <end position="752"/>
    </location>
</feature>
<evidence type="ECO:0000256" key="6">
    <source>
        <dbReference type="ARBA" id="ARBA00022692"/>
    </source>
</evidence>
<dbReference type="EMBL" id="WEIU01012876">
    <property type="protein sequence ID" value="NWH89955.1"/>
    <property type="molecule type" value="Genomic_DNA"/>
</dbReference>
<keyword evidence="13 21" id="KW-0472">Membrane</keyword>
<feature type="non-terminal residue" evidence="23">
    <location>
        <position position="1"/>
    </location>
</feature>
<protein>
    <recommendedName>
        <fullName evidence="19">Voltage-dependent L-type calcium channel subunit alpha</fullName>
    </recommendedName>
</protein>
<feature type="transmembrane region" description="Helical" evidence="21">
    <location>
        <begin position="918"/>
        <end position="951"/>
    </location>
</feature>
<feature type="region of interest" description="Disordered" evidence="20">
    <location>
        <begin position="1689"/>
        <end position="1750"/>
    </location>
</feature>
<keyword evidence="7 17" id="KW-0479">Metal-binding</keyword>
<dbReference type="InterPro" id="IPR014873">
    <property type="entry name" value="VDCC_a1su_IQ"/>
</dbReference>
<feature type="transmembrane region" description="Helical" evidence="21">
    <location>
        <begin position="95"/>
        <end position="115"/>
    </location>
</feature>
<feature type="domain" description="Voltage-dependent calcium channel alpha-1 subunit IQ" evidence="22">
    <location>
        <begin position="1516"/>
        <end position="1549"/>
    </location>
</feature>
<comment type="similarity">
    <text evidence="19">Belongs to the calcium channel alpha-1 subunit (TC 1.A.1.11) family.</text>
</comment>
<feature type="binding site" evidence="17">
    <location>
        <position position="1015"/>
    </location>
    <ligand>
        <name>Ca(2+)</name>
        <dbReference type="ChEBI" id="CHEBI:29108"/>
    </ligand>
</feature>
<dbReference type="FunFam" id="1.10.238.10:FF:000063">
    <property type="entry name" value="Voltage-dependent N-type calcium channel subunit alpha"/>
    <property type="match status" value="1"/>
</dbReference>
<dbReference type="GO" id="GO:0005891">
    <property type="term" value="C:voltage-gated calcium channel complex"/>
    <property type="evidence" value="ECO:0007669"/>
    <property type="project" value="InterPro"/>
</dbReference>
<evidence type="ECO:0000256" key="8">
    <source>
        <dbReference type="ARBA" id="ARBA00022737"/>
    </source>
</evidence>
<evidence type="ECO:0000256" key="10">
    <source>
        <dbReference type="ARBA" id="ARBA00022882"/>
    </source>
</evidence>
<evidence type="ECO:0000259" key="22">
    <source>
        <dbReference type="SMART" id="SM01062"/>
    </source>
</evidence>
<dbReference type="SUPFAM" id="SSF81324">
    <property type="entry name" value="Voltage-gated potassium channels"/>
    <property type="match status" value="4"/>
</dbReference>
<dbReference type="PRINTS" id="PR00167">
    <property type="entry name" value="CACHANNEL"/>
</dbReference>
<dbReference type="InterPro" id="IPR005821">
    <property type="entry name" value="Ion_trans_dom"/>
</dbReference>
<keyword evidence="15 18" id="KW-0325">Glycoprotein</keyword>
<comment type="function">
    <text evidence="19">Voltage-sensitive calcium channels (VSCC) mediate the entry of calcium ions into excitable cells and are also involved in a variety of calcium-dependent processes, including muscle contraction, hormone or neurotransmitter release, gene expression, cell motility, cell division and cell death.</text>
</comment>
<dbReference type="FunFam" id="1.20.120.350:FF:000006">
    <property type="entry name" value="Voltage-dependent L-type calcium channel subunit alpha"/>
    <property type="match status" value="1"/>
</dbReference>
<dbReference type="InterPro" id="IPR031649">
    <property type="entry name" value="GPHH_dom"/>
</dbReference>
<feature type="transmembrane region" description="Helical" evidence="21">
    <location>
        <begin position="311"/>
        <end position="333"/>
    </location>
</feature>
<feature type="region of interest" description="Disordered" evidence="20">
    <location>
        <begin position="1"/>
        <end position="27"/>
    </location>
</feature>
<dbReference type="PRINTS" id="PR01634">
    <property type="entry name" value="LVDCCALPHA1S"/>
</dbReference>
<feature type="transmembrane region" description="Helical" evidence="21">
    <location>
        <begin position="801"/>
        <end position="820"/>
    </location>
</feature>
<evidence type="ECO:0000256" key="3">
    <source>
        <dbReference type="ARBA" id="ARBA00022553"/>
    </source>
</evidence>
<evidence type="ECO:0000256" key="9">
    <source>
        <dbReference type="ARBA" id="ARBA00022837"/>
    </source>
</evidence>
<evidence type="ECO:0000256" key="11">
    <source>
        <dbReference type="ARBA" id="ARBA00022989"/>
    </source>
</evidence>
<feature type="binding site" evidence="17">
    <location>
        <position position="615"/>
    </location>
    <ligand>
        <name>Ca(2+)</name>
        <dbReference type="ChEBI" id="CHEBI:29108"/>
    </ligand>
</feature>
<keyword evidence="24" id="KW-1185">Reference proteome</keyword>
<feature type="transmembrane region" description="Helical" evidence="21">
    <location>
        <begin position="563"/>
        <end position="582"/>
    </location>
</feature>
<feature type="transmembrane region" description="Helical" evidence="21">
    <location>
        <begin position="471"/>
        <end position="489"/>
    </location>
</feature>
<dbReference type="Pfam" id="PF16905">
    <property type="entry name" value="GPHH"/>
    <property type="match status" value="1"/>
</dbReference>
<feature type="transmembrane region" description="Helical" evidence="21">
    <location>
        <begin position="434"/>
        <end position="451"/>
    </location>
</feature>
<dbReference type="Pfam" id="PF08763">
    <property type="entry name" value="Ca_chan_IQ"/>
    <property type="match status" value="1"/>
</dbReference>
<dbReference type="SMART" id="SM01062">
    <property type="entry name" value="Ca_chan_IQ"/>
    <property type="match status" value="1"/>
</dbReference>
<dbReference type="FunFam" id="1.10.287.70:FF:000007">
    <property type="entry name" value="Voltage-dependent L-type calcium channel subunit alpha"/>
    <property type="match status" value="1"/>
</dbReference>
<dbReference type="FunFam" id="1.10.287.70:FF:000021">
    <property type="entry name" value="Voltage-dependent L-type calcium channel subunit alpha"/>
    <property type="match status" value="1"/>
</dbReference>
<accession>A0A850YAN0</accession>
<evidence type="ECO:0000313" key="24">
    <source>
        <dbReference type="Proteomes" id="UP000628412"/>
    </source>
</evidence>
<evidence type="ECO:0000256" key="17">
    <source>
        <dbReference type="PIRSR" id="PIRSR602077-1"/>
    </source>
</evidence>
<feature type="region of interest" description="Disordered" evidence="20">
    <location>
        <begin position="732"/>
        <end position="758"/>
    </location>
</feature>
<evidence type="ECO:0000256" key="15">
    <source>
        <dbReference type="ARBA" id="ARBA00023180"/>
    </source>
</evidence>
<dbReference type="InterPro" id="IPR050599">
    <property type="entry name" value="VDCC_alpha-1_subunit"/>
</dbReference>
<organism evidence="23 24">
    <name type="scientific">Aegithalos caudatus</name>
    <name type="common">Long-tailed tit</name>
    <name type="synonym">Acredula caudata</name>
    <dbReference type="NCBI Taxonomy" id="73327"/>
    <lineage>
        <taxon>Eukaryota</taxon>
        <taxon>Metazoa</taxon>
        <taxon>Chordata</taxon>
        <taxon>Craniata</taxon>
        <taxon>Vertebrata</taxon>
        <taxon>Euteleostomi</taxon>
        <taxon>Archelosauria</taxon>
        <taxon>Archosauria</taxon>
        <taxon>Dinosauria</taxon>
        <taxon>Saurischia</taxon>
        <taxon>Theropoda</taxon>
        <taxon>Coelurosauria</taxon>
        <taxon>Aves</taxon>
        <taxon>Neognathae</taxon>
        <taxon>Neoaves</taxon>
        <taxon>Telluraves</taxon>
        <taxon>Australaves</taxon>
        <taxon>Passeriformes</taxon>
        <taxon>Sylvioidea</taxon>
        <taxon>Aegithalidae</taxon>
        <taxon>Aegithalos</taxon>
    </lineage>
</organism>
<evidence type="ECO:0000256" key="19">
    <source>
        <dbReference type="RuleBase" id="RU003808"/>
    </source>
</evidence>
<dbReference type="PANTHER" id="PTHR45628:SF9">
    <property type="entry name" value="VOLTAGE-DEPENDENT L-TYPE CALCIUM CHANNEL SUBUNIT ALPHA-1S"/>
    <property type="match status" value="1"/>
</dbReference>
<evidence type="ECO:0000313" key="23">
    <source>
        <dbReference type="EMBL" id="NWH89955.1"/>
    </source>
</evidence>
<keyword evidence="3" id="KW-0597">Phosphoprotein</keyword>
<sequence>MEPASPQGDGKKRQQKEKSKKPVPPIAPRPPRALFCLTLENPLRKACISIVEWKPFEIIILLTIFANCVALAIYLPMPEDDTNIANSSLEKIEYAFLIFFAIEAMLKIIAYGFLFHTDAYLRNGWNVLDFSIVTLGLITMTLEQVNVKQAGPSGGKGGFDVKALRAFRVLRPLRLVSGVPSLQVVLNSIIKAMVPLLHIALLVLFMIIIYAIVGQELFKGRMHKTCYYLGTDVIATVGSEKPAPCTSSGHGRHCSINGTECRGGWPGPNNGITHFDNFGFAMLTVYQCITMEGWTEVLYWVNDAMGNEWPWIYFVSLILLGSFFVLNLVLGVLSGEFTKEREKAKSRGTFQKLREKQQLEEDLKGYMDWITHAEVMDSDRARGEGMMSSDEGGSETESLYEIEGMNKWILFFRQWRRWNRMFRRKCRDVVKSKFFYWLVILMVALNTLSIASEHHFQPEWLTQVQDNANRLLLALFVAEMLLKMYALGLRQYFMSLFNRFDCFVVCSGILETILVELGTLSPLGISVLRCIRLLRIFKITRYWTSLSNLVASLLNSVRSIASLLLLLFLFIIVFALLGMQLFGGKFDFEDMEVRRSTFDNFPQALISVFQILTGEDWNSIMYDGIMAYGGPSFPGMLVCIYFIILFVCGNYILLNVFLAIAVDNLAEAESLTLAQKAKAEERKRRKMSRGYPEKSEEEKQMLAKKLEQKAKGEGIPTTAKLKVDEFESNVNEIKDPYPSADFPGDDEEDEPEIPLSPRPRPLAELQLKEKAVPMPEASSFFIFSPTNKFRVLCHRTVNATWFTNFILLFILLSSISLAAEDPIRAESFRNKILGYFDIGFTSVFTVEIVLKMTTYGAFLHKGSFCRNSFNILDLLVVAVSLISMGFESSTISVVKILRVLRVLRPLRAINRAKGLKHVVQCVFVAIKTIGNIVVVTTLLQFMFACIGVQLFKGKFYRCTDPSKLTQKECRGQFINYVDADPTQIEVQERVWLHSDFHFNNVFSAMMSLFTVSTFEGWPQLLYMAIDTNAEDAGPIYNYRVEIAMFFIIYIILIAFFMMNIFVGFVIVTFQEQGENEYKNCELDKNQRQCVQYALKARPLRRYIPKNPHQYQIWYVVTSSYFEYLMFFLILLNTICLGMQHYNQSPEMNHVSDILNVAFTILFTLEMILKLMAFKAKGYFGDPWNVFDFLIVIGSIIDVILSEIDTILAPSGGLYCLGGGCDGTDSDDNSRVSITFFRLFRVMRLVKLLSRGEGVRTLLWTFIKSFQALPYVALLIVMLFFIYAVIGMQMFGKIAMVDGTQINRNNNFQTFPQAVLLLFRCATGEAWQEILLDCSYGRRCDPESDYAEGEEYTCGTGFAYFYFISFYMLCAFLIINLFVAVIMDNFDYLTRDWSILGPHHLDEFKRIWAEYDPEAKGRIKHLDVVTLLRRINPPLGFGKFCPHRVACKRLVCMNMPLNSDGTVTFNATLFALVRTALKIKTEGNFEQANEELRAIIKKIWKRTSMKLLDQVIPPIGDDEVTVGKFYATFLIQEHFRKFMKRQEEYYGYRPKKNPVEIQAGLRSIEEEAAPEIHRAISGDLTAEEELERAMVEAAMEEGIYRRTGGLFGQVDSFMEPSSPLQPQVASQRPLQFTEVGSEDLDSPVFLDDFPQEGNTNINNANSSSWLEGVQYEDEVLSRMVPAACRRPVREHIHPIPMERLSRRRGDTSGGPSSPGPLLPQQLPTEDGTVTGTASSSRFQQRETAEPGTSSTPAITFLIQEALISGGLGALAHDSSFLAVTRDEMAASSQLEMDEVEKAAMELLKGRETLQGTRSGSAPLDTSAVPPGRSPGLGAAPSPETITATRL</sequence>
<keyword evidence="4 19" id="KW-0109">Calcium transport</keyword>
<dbReference type="Gene3D" id="1.20.120.350">
    <property type="entry name" value="Voltage-gated potassium channels. Chain C"/>
    <property type="match status" value="4"/>
</dbReference>
<keyword evidence="11 21" id="KW-1133">Transmembrane helix</keyword>
<evidence type="ECO:0000256" key="18">
    <source>
        <dbReference type="PIRSR" id="PIRSR602077-3"/>
    </source>
</evidence>
<dbReference type="FunFam" id="1.20.120.350:FF:000040">
    <property type="entry name" value="Voltage-dependent L-type calcium channel subunit alpha"/>
    <property type="match status" value="1"/>
</dbReference>
<evidence type="ECO:0000256" key="20">
    <source>
        <dbReference type="SAM" id="MobiDB-lite"/>
    </source>
</evidence>
<evidence type="ECO:0000256" key="4">
    <source>
        <dbReference type="ARBA" id="ARBA00022568"/>
    </source>
</evidence>
<keyword evidence="9 17" id="KW-0106">Calcium</keyword>
<feature type="region of interest" description="Disordered" evidence="20">
    <location>
        <begin position="1807"/>
        <end position="1845"/>
    </location>
</feature>
<dbReference type="Gene3D" id="6.10.250.2180">
    <property type="match status" value="1"/>
</dbReference>
<comment type="caution">
    <text evidence="23">The sequence shown here is derived from an EMBL/GenBank/DDBJ whole genome shotgun (WGS) entry which is preliminary data.</text>
</comment>
<name>A0A850YAN0_AEGCA</name>
<dbReference type="GO" id="GO:0042383">
    <property type="term" value="C:sarcolemma"/>
    <property type="evidence" value="ECO:0007669"/>
    <property type="project" value="UniProtKB-ARBA"/>
</dbReference>
<feature type="transmembrane region" description="Helical" evidence="21">
    <location>
        <begin position="1267"/>
        <end position="1285"/>
    </location>
</feature>
<comment type="subcellular location">
    <subcellularLocation>
        <location evidence="1 19">Membrane</location>
        <topology evidence="1 19">Multi-pass membrane protein</topology>
    </subcellularLocation>
</comment>
<feature type="transmembrane region" description="Helical" evidence="21">
    <location>
        <begin position="1120"/>
        <end position="1141"/>
    </location>
</feature>
<reference evidence="23" key="1">
    <citation type="submission" date="2019-10" db="EMBL/GenBank/DDBJ databases">
        <title>Bird 10,000 Genomes (B10K) Project - Family phase.</title>
        <authorList>
            <person name="Zhang G."/>
        </authorList>
    </citation>
    <scope>NUCLEOTIDE SEQUENCE</scope>
    <source>
        <strain evidence="23">B10K-DU-002-10</strain>
        <tissue evidence="23">Muscle</tissue>
    </source>
</reference>
<evidence type="ECO:0000256" key="7">
    <source>
        <dbReference type="ARBA" id="ARBA00022723"/>
    </source>
</evidence>
<feature type="non-terminal residue" evidence="23">
    <location>
        <position position="1845"/>
    </location>
</feature>
<dbReference type="GO" id="GO:0008331">
    <property type="term" value="F:high voltage-gated calcium channel activity"/>
    <property type="evidence" value="ECO:0007669"/>
    <property type="project" value="TreeGrafter"/>
</dbReference>
<evidence type="ECO:0000256" key="14">
    <source>
        <dbReference type="ARBA" id="ARBA00023157"/>
    </source>
</evidence>
<keyword evidence="6 21" id="KW-0812">Transmembrane</keyword>
<feature type="binding site" evidence="17">
    <location>
        <position position="292"/>
    </location>
    <ligand>
        <name>Ca(2+)</name>
        <dbReference type="ChEBI" id="CHEBI:29108"/>
    </ligand>
</feature>
<keyword evidence="8" id="KW-0677">Repeat</keyword>
<keyword evidence="2" id="KW-0813">Transport</keyword>